<keyword evidence="2" id="KW-1185">Reference proteome</keyword>
<gene>
    <name evidence="1" type="ORF">M9H77_24756</name>
</gene>
<dbReference type="Proteomes" id="UP001060085">
    <property type="component" value="Linkage Group LG06"/>
</dbReference>
<sequence length="308" mass="35048">MATDFVFQPPSDEEIDYVNDDTDDSGSETEETDPENEENPQSRIQKSKQTPWDFSLSAKSVDDKLASRKTTSVDFKISKVIQQRSAPFTIDNDQENSDDDEPHRQEDYRPEDDDALEDTSNTSSFFSPVEGVSYHANSFMELNLSRPLIRACEALEFKKPFPIQAACIPIALMGRDICASAMTGSGKTAAYALPTLERLLYRPKNRPAIRVLILQPTRELAIQTHSVITQLAKFMTDIRCCVIVGGHGTSLKVCFQLVCRSQISIWFKLEPLSFFPCVFENCYYQRCSQYFSLWTHEIFSDVFSFLTF</sequence>
<evidence type="ECO:0000313" key="1">
    <source>
        <dbReference type="EMBL" id="KAI5655963.1"/>
    </source>
</evidence>
<proteinExistence type="predicted"/>
<comment type="caution">
    <text evidence="1">The sequence shown here is derived from an EMBL/GenBank/DDBJ whole genome shotgun (WGS) entry which is preliminary data.</text>
</comment>
<organism evidence="1 2">
    <name type="scientific">Catharanthus roseus</name>
    <name type="common">Madagascar periwinkle</name>
    <name type="synonym">Vinca rosea</name>
    <dbReference type="NCBI Taxonomy" id="4058"/>
    <lineage>
        <taxon>Eukaryota</taxon>
        <taxon>Viridiplantae</taxon>
        <taxon>Streptophyta</taxon>
        <taxon>Embryophyta</taxon>
        <taxon>Tracheophyta</taxon>
        <taxon>Spermatophyta</taxon>
        <taxon>Magnoliopsida</taxon>
        <taxon>eudicotyledons</taxon>
        <taxon>Gunneridae</taxon>
        <taxon>Pentapetalae</taxon>
        <taxon>asterids</taxon>
        <taxon>lamiids</taxon>
        <taxon>Gentianales</taxon>
        <taxon>Apocynaceae</taxon>
        <taxon>Rauvolfioideae</taxon>
        <taxon>Vinceae</taxon>
        <taxon>Catharanthinae</taxon>
        <taxon>Catharanthus</taxon>
    </lineage>
</organism>
<dbReference type="EMBL" id="CM044706">
    <property type="protein sequence ID" value="KAI5655963.1"/>
    <property type="molecule type" value="Genomic_DNA"/>
</dbReference>
<reference evidence="2" key="1">
    <citation type="journal article" date="2023" name="Nat. Plants">
        <title>Single-cell RNA sequencing provides a high-resolution roadmap for understanding the multicellular compartmentation of specialized metabolism.</title>
        <authorList>
            <person name="Sun S."/>
            <person name="Shen X."/>
            <person name="Li Y."/>
            <person name="Li Y."/>
            <person name="Wang S."/>
            <person name="Li R."/>
            <person name="Zhang H."/>
            <person name="Shen G."/>
            <person name="Guo B."/>
            <person name="Wei J."/>
            <person name="Xu J."/>
            <person name="St-Pierre B."/>
            <person name="Chen S."/>
            <person name="Sun C."/>
        </authorList>
    </citation>
    <scope>NUCLEOTIDE SEQUENCE [LARGE SCALE GENOMIC DNA]</scope>
</reference>
<name>A0ACC0A500_CATRO</name>
<evidence type="ECO:0000313" key="2">
    <source>
        <dbReference type="Proteomes" id="UP001060085"/>
    </source>
</evidence>
<accession>A0ACC0A500</accession>
<protein>
    <submittedName>
        <fullName evidence="1">Uncharacterized protein</fullName>
    </submittedName>
</protein>